<protein>
    <submittedName>
        <fullName evidence="1">Nicotinamide riboside kinase</fullName>
    </submittedName>
</protein>
<reference evidence="1" key="1">
    <citation type="submission" date="2022-06" db="EMBL/GenBank/DDBJ databases">
        <authorList>
            <person name="Legras J.-L."/>
            <person name="Devillers H."/>
            <person name="Grondin C."/>
        </authorList>
    </citation>
    <scope>NUCLEOTIDE SEQUENCE</scope>
    <source>
        <strain evidence="1">CLIB 1444</strain>
    </source>
</reference>
<proteinExistence type="predicted"/>
<keyword evidence="1" id="KW-0418">Kinase</keyword>
<evidence type="ECO:0000313" key="1">
    <source>
        <dbReference type="EMBL" id="CAH6719028.1"/>
    </source>
</evidence>
<organism evidence="1 2">
    <name type="scientific">[Candida] jaroonii</name>
    <dbReference type="NCBI Taxonomy" id="467808"/>
    <lineage>
        <taxon>Eukaryota</taxon>
        <taxon>Fungi</taxon>
        <taxon>Dikarya</taxon>
        <taxon>Ascomycota</taxon>
        <taxon>Saccharomycotina</taxon>
        <taxon>Pichiomycetes</taxon>
        <taxon>Debaryomycetaceae</taxon>
        <taxon>Yamadazyma</taxon>
    </lineage>
</organism>
<evidence type="ECO:0000313" key="2">
    <source>
        <dbReference type="Proteomes" id="UP001152531"/>
    </source>
</evidence>
<dbReference type="EMBL" id="CALSDN010000001">
    <property type="protein sequence ID" value="CAH6719028.1"/>
    <property type="molecule type" value="Genomic_DNA"/>
</dbReference>
<sequence length="245" mass="28690">MEKIGDDANKKKLILVAIGGPSSSGKTTITKNLVKLFTSCKIVHQDDFYKPDDEIPLDPTTNEQNWDHPDAIDFHKLKNFIKKIRKYGSSEVNEKFDTLEPDIKIKLSEEEINHLKKLVDKFENYDLVIVDGFMLFHDEELARLFDLKLFYYADYETLKTRRSKRKGYSTVAGFWVDPPNYFDDYVWPAYEKFHKHLFVDEDVSGELNEYSKSLEIRGYKNSDDSKLADMVEWSIGQLSRYIDSK</sequence>
<gene>
    <name evidence="1" type="ORF">CLIB1444_01S19834</name>
</gene>
<dbReference type="Proteomes" id="UP001152531">
    <property type="component" value="Unassembled WGS sequence"/>
</dbReference>
<keyword evidence="1" id="KW-0808">Transferase</keyword>
<accession>A0ACA9Y2M6</accession>
<name>A0ACA9Y2M6_9ASCO</name>
<comment type="caution">
    <text evidence="1">The sequence shown here is derived from an EMBL/GenBank/DDBJ whole genome shotgun (WGS) entry which is preliminary data.</text>
</comment>
<keyword evidence="2" id="KW-1185">Reference proteome</keyword>